<evidence type="ECO:0000313" key="3">
    <source>
        <dbReference type="Proteomes" id="UP000316759"/>
    </source>
</evidence>
<dbReference type="InterPro" id="IPR050996">
    <property type="entry name" value="Docking_Protein_DOK"/>
</dbReference>
<dbReference type="STRING" id="46835.A0A504Y8X8"/>
<dbReference type="Gene3D" id="2.30.29.30">
    <property type="entry name" value="Pleckstrin-homology domain (PH domain)/Phosphotyrosine-binding domain (PTB)"/>
    <property type="match status" value="1"/>
</dbReference>
<dbReference type="SUPFAM" id="SSF50729">
    <property type="entry name" value="PH domain-like"/>
    <property type="match status" value="1"/>
</dbReference>
<dbReference type="OrthoDB" id="6279276at2759"/>
<dbReference type="PROSITE" id="PS51064">
    <property type="entry name" value="IRS_PTB"/>
    <property type="match status" value="1"/>
</dbReference>
<dbReference type="InterPro" id="IPR002404">
    <property type="entry name" value="IRS_PTB"/>
</dbReference>
<name>A0A504Y8X8_FASGI</name>
<dbReference type="SMART" id="SM00310">
    <property type="entry name" value="PTBI"/>
    <property type="match status" value="1"/>
</dbReference>
<organism evidence="2 3">
    <name type="scientific">Fasciola gigantica</name>
    <name type="common">Giant liver fluke</name>
    <dbReference type="NCBI Taxonomy" id="46835"/>
    <lineage>
        <taxon>Eukaryota</taxon>
        <taxon>Metazoa</taxon>
        <taxon>Spiralia</taxon>
        <taxon>Lophotrochozoa</taxon>
        <taxon>Platyhelminthes</taxon>
        <taxon>Trematoda</taxon>
        <taxon>Digenea</taxon>
        <taxon>Plagiorchiida</taxon>
        <taxon>Echinostomata</taxon>
        <taxon>Echinostomatoidea</taxon>
        <taxon>Fasciolidae</taxon>
        <taxon>Fasciola</taxon>
    </lineage>
</organism>
<gene>
    <name evidence="2" type="ORF">FGIG_07629</name>
</gene>
<proteinExistence type="predicted"/>
<dbReference type="EMBL" id="SUNJ01013779">
    <property type="protein sequence ID" value="TPP57011.1"/>
    <property type="molecule type" value="Genomic_DNA"/>
</dbReference>
<dbReference type="GO" id="GO:0005737">
    <property type="term" value="C:cytoplasm"/>
    <property type="evidence" value="ECO:0007669"/>
    <property type="project" value="TreeGrafter"/>
</dbReference>
<evidence type="ECO:0000313" key="2">
    <source>
        <dbReference type="EMBL" id="TPP57011.1"/>
    </source>
</evidence>
<dbReference type="PANTHER" id="PTHR21258">
    <property type="entry name" value="DOCKING PROTEIN RELATED"/>
    <property type="match status" value="1"/>
</dbReference>
<dbReference type="SMART" id="SM01244">
    <property type="entry name" value="IRS"/>
    <property type="match status" value="1"/>
</dbReference>
<dbReference type="GO" id="GO:0007169">
    <property type="term" value="P:cell surface receptor protein tyrosine kinase signaling pathway"/>
    <property type="evidence" value="ECO:0007669"/>
    <property type="project" value="TreeGrafter"/>
</dbReference>
<dbReference type="InterPro" id="IPR011993">
    <property type="entry name" value="PH-like_dom_sf"/>
</dbReference>
<dbReference type="PANTHER" id="PTHR21258:SF62">
    <property type="entry name" value="INSULIN RECEPTOR SUBSTRATE 1"/>
    <property type="match status" value="1"/>
</dbReference>
<evidence type="ECO:0000259" key="1">
    <source>
        <dbReference type="PROSITE" id="PS51064"/>
    </source>
</evidence>
<dbReference type="Pfam" id="PF02174">
    <property type="entry name" value="IRS"/>
    <property type="match status" value="1"/>
</dbReference>
<reference evidence="2 3" key="1">
    <citation type="submission" date="2019-04" db="EMBL/GenBank/DDBJ databases">
        <title>Annotation for the trematode Fasciola gigantica.</title>
        <authorList>
            <person name="Choi Y.-J."/>
        </authorList>
    </citation>
    <scope>NUCLEOTIDE SEQUENCE [LARGE SCALE GENOMIC DNA]</scope>
    <source>
        <strain evidence="2">Uganda_cow_1</strain>
    </source>
</reference>
<protein>
    <recommendedName>
        <fullName evidence="1">IRS-type PTB domain-containing protein</fullName>
    </recommendedName>
</protein>
<feature type="domain" description="IRS-type PTB" evidence="1">
    <location>
        <begin position="46"/>
        <end position="161"/>
    </location>
</feature>
<accession>A0A504Y8X8</accession>
<sequence length="374" mass="41222">MGLSPSSLRSESLQCLVTDPEYLMHVADQHRLQAASARDNPHAKLSYVQMPADVPPTEGGPDEQLWMCTASLLDCQLRLVSKGQLELRTSDLIFRDASYLLTWPLDCLRWYAANAKHFIFESGRRSPYGPGLFVFKCKQSKKLSLKLSTQIDRLLSYMPDSIRQDSVHLPNHRCAARPSVFDDRTFKLVFQTKHPLSSGVDSSTGNNTTDPVNFMLTHPPVVVPVEDSAKNYTTLHVYQHPVSNPLTLENSFQLWYPLLVVSSPLSASLLRRQPSLAGVYLDWLNPTGCSSTSAAITNNNTTTVNTPEATTDAPVSDSDGAQPACFGEYLIAVAVHPYVNQPNLMLLNADDASSQHVVESALSSVTMVDTEASR</sequence>
<comment type="caution">
    <text evidence="2">The sequence shown here is derived from an EMBL/GenBank/DDBJ whole genome shotgun (WGS) entry which is preliminary data.</text>
</comment>
<keyword evidence="3" id="KW-1185">Reference proteome</keyword>
<dbReference type="Proteomes" id="UP000316759">
    <property type="component" value="Unassembled WGS sequence"/>
</dbReference>
<dbReference type="AlphaFoldDB" id="A0A504Y8X8"/>